<name>A0AAD7WTD9_9TELE</name>
<dbReference type="AlphaFoldDB" id="A0AAD7WTD9"/>
<evidence type="ECO:0000313" key="9">
    <source>
        <dbReference type="EMBL" id="KAJ8408358.1"/>
    </source>
</evidence>
<dbReference type="InterPro" id="IPR003119">
    <property type="entry name" value="SAP_A"/>
</dbReference>
<dbReference type="GO" id="GO:0005764">
    <property type="term" value="C:lysosome"/>
    <property type="evidence" value="ECO:0007669"/>
    <property type="project" value="UniProtKB-SubCell"/>
</dbReference>
<protein>
    <recommendedName>
        <fullName evidence="7">Gamma-interferon-inducible lysosomal thiol reductase</fullName>
        <ecNumber evidence="7">1.8.-.-</ecNumber>
    </recommendedName>
    <alternativeName>
        <fullName evidence="7">Gamma-interferon-inducible protein IP-30</fullName>
    </alternativeName>
</protein>
<dbReference type="EC" id="1.8.-.-" evidence="7"/>
<accession>A0AAD7WTD9</accession>
<keyword evidence="7" id="KW-0560">Oxidoreductase</keyword>
<dbReference type="Pfam" id="PF03227">
    <property type="entry name" value="GILT"/>
    <property type="match status" value="1"/>
</dbReference>
<dbReference type="GO" id="GO:0002376">
    <property type="term" value="P:immune system process"/>
    <property type="evidence" value="ECO:0007669"/>
    <property type="project" value="UniProtKB-KW"/>
</dbReference>
<keyword evidence="7" id="KW-0458">Lysosome</keyword>
<evidence type="ECO:0000256" key="3">
    <source>
        <dbReference type="ARBA" id="ARBA00022525"/>
    </source>
</evidence>
<evidence type="ECO:0000256" key="1">
    <source>
        <dbReference type="ARBA" id="ARBA00005679"/>
    </source>
</evidence>
<keyword evidence="5 7" id="KW-1015">Disulfide bond</keyword>
<keyword evidence="7" id="KW-0676">Redox-active center</keyword>
<keyword evidence="7" id="KW-0391">Immunity</keyword>
<reference evidence="9" key="1">
    <citation type="journal article" date="2023" name="Science">
        <title>Genome structures resolve the early diversification of teleost fishes.</title>
        <authorList>
            <person name="Parey E."/>
            <person name="Louis A."/>
            <person name="Montfort J."/>
            <person name="Bouchez O."/>
            <person name="Roques C."/>
            <person name="Iampietro C."/>
            <person name="Lluch J."/>
            <person name="Castinel A."/>
            <person name="Donnadieu C."/>
            <person name="Desvignes T."/>
            <person name="Floi Bucao C."/>
            <person name="Jouanno E."/>
            <person name="Wen M."/>
            <person name="Mejri S."/>
            <person name="Dirks R."/>
            <person name="Jansen H."/>
            <person name="Henkel C."/>
            <person name="Chen W.J."/>
            <person name="Zahm M."/>
            <person name="Cabau C."/>
            <person name="Klopp C."/>
            <person name="Thompson A.W."/>
            <person name="Robinson-Rechavi M."/>
            <person name="Braasch I."/>
            <person name="Lecointre G."/>
            <person name="Bobe J."/>
            <person name="Postlethwait J.H."/>
            <person name="Berthelot C."/>
            <person name="Roest Crollius H."/>
            <person name="Guiguen Y."/>
        </authorList>
    </citation>
    <scope>NUCLEOTIDE SEQUENCE</scope>
    <source>
        <strain evidence="9">NC1722</strain>
    </source>
</reference>
<gene>
    <name evidence="9" type="ORF">AAFF_G00257720</name>
</gene>
<evidence type="ECO:0000259" key="8">
    <source>
        <dbReference type="PROSITE" id="PS51110"/>
    </source>
</evidence>
<keyword evidence="3 7" id="KW-0964">Secreted</keyword>
<evidence type="ECO:0000256" key="7">
    <source>
        <dbReference type="RuleBase" id="RU369109"/>
    </source>
</evidence>
<dbReference type="Pfam" id="PF02199">
    <property type="entry name" value="SapA"/>
    <property type="match status" value="1"/>
</dbReference>
<comment type="subcellular location">
    <subcellularLocation>
        <location evidence="7">Secreted</location>
    </subcellularLocation>
    <subcellularLocation>
        <location evidence="7">Lysosome</location>
    </subcellularLocation>
</comment>
<comment type="function">
    <text evidence="7">Lysosomal thiol reductase that can reduce protein disulfide bonds. Facilitates the complete unfolding of proteins destined for lysosomal degradation. Plays an important role in antigen processing.</text>
</comment>
<comment type="caution">
    <text evidence="9">The sequence shown here is derived from an EMBL/GenBank/DDBJ whole genome shotgun (WGS) entry which is preliminary data.</text>
</comment>
<comment type="subunit">
    <text evidence="2 7">Dimer; disulfide-linked.</text>
</comment>
<keyword evidence="4 7" id="KW-0732">Signal</keyword>
<comment type="similarity">
    <text evidence="1 7">Belongs to the GILT family.</text>
</comment>
<evidence type="ECO:0000256" key="2">
    <source>
        <dbReference type="ARBA" id="ARBA00011615"/>
    </source>
</evidence>
<dbReference type="Proteomes" id="UP001221898">
    <property type="component" value="Unassembled WGS sequence"/>
</dbReference>
<organism evidence="9 10">
    <name type="scientific">Aldrovandia affinis</name>
    <dbReference type="NCBI Taxonomy" id="143900"/>
    <lineage>
        <taxon>Eukaryota</taxon>
        <taxon>Metazoa</taxon>
        <taxon>Chordata</taxon>
        <taxon>Craniata</taxon>
        <taxon>Vertebrata</taxon>
        <taxon>Euteleostomi</taxon>
        <taxon>Actinopterygii</taxon>
        <taxon>Neopterygii</taxon>
        <taxon>Teleostei</taxon>
        <taxon>Notacanthiformes</taxon>
        <taxon>Halosauridae</taxon>
        <taxon>Aldrovandia</taxon>
    </lineage>
</organism>
<dbReference type="GO" id="GO:0005576">
    <property type="term" value="C:extracellular region"/>
    <property type="evidence" value="ECO:0007669"/>
    <property type="project" value="UniProtKB-SubCell"/>
</dbReference>
<dbReference type="GO" id="GO:0016671">
    <property type="term" value="F:oxidoreductase activity, acting on a sulfur group of donors, disulfide as acceptor"/>
    <property type="evidence" value="ECO:0007669"/>
    <property type="project" value="UniProtKB-UniRule"/>
</dbReference>
<evidence type="ECO:0000256" key="4">
    <source>
        <dbReference type="ARBA" id="ARBA00022729"/>
    </source>
</evidence>
<evidence type="ECO:0000256" key="6">
    <source>
        <dbReference type="ARBA" id="ARBA00023180"/>
    </source>
</evidence>
<feature type="domain" description="Saposin A-type" evidence="8">
    <location>
        <begin position="38"/>
        <end position="78"/>
    </location>
</feature>
<sequence length="274" mass="30093">MNKMAVTSDIAARAEGKAREKGGVIYDSDRIKECQCKKKPKPKPCAYPPSQWCKTLEIAIECKVQKQCLELNATKPDPVVPKVLVGMYYESLCPGCRAFLVGALFPTWVLLSDIMDVELVPFGNAVESGSEGKYVFECQHGEPECQGNMIETCIMELVEDMAFPIIFCMESSSDVLGSAQACLQLYAPTVTWETIMTCVKGDQGNKLMHANAQMTNALTPAHTYVPWVTFDGVHTDDLESRAMSSLFTLVCSLYKGGKPPACTGALKKLDRSFC</sequence>
<dbReference type="PANTHER" id="PTHR13234:SF45">
    <property type="entry name" value="GAMMA-INTERFERON-INDUCIBLE LYSOSOMAL THIOL REDUCTASE-LIKE"/>
    <property type="match status" value="1"/>
</dbReference>
<dbReference type="PANTHER" id="PTHR13234">
    <property type="entry name" value="GAMMA-INTERFERON INDUCIBLE LYSOSOMAL THIOL REDUCTASE GILT"/>
    <property type="match status" value="1"/>
</dbReference>
<dbReference type="PROSITE" id="PS51110">
    <property type="entry name" value="SAP_A"/>
    <property type="match status" value="1"/>
</dbReference>
<proteinExistence type="inferred from homology"/>
<dbReference type="EMBL" id="JAINUG010000035">
    <property type="protein sequence ID" value="KAJ8408358.1"/>
    <property type="molecule type" value="Genomic_DNA"/>
</dbReference>
<evidence type="ECO:0000256" key="5">
    <source>
        <dbReference type="ARBA" id="ARBA00023157"/>
    </source>
</evidence>
<keyword evidence="6 7" id="KW-0325">Glycoprotein</keyword>
<dbReference type="InterPro" id="IPR004911">
    <property type="entry name" value="Interferon-induced_GILT"/>
</dbReference>
<evidence type="ECO:0000313" key="10">
    <source>
        <dbReference type="Proteomes" id="UP001221898"/>
    </source>
</evidence>
<keyword evidence="10" id="KW-1185">Reference proteome</keyword>